<keyword evidence="8" id="KW-1185">Reference proteome</keyword>
<reference evidence="7 8" key="1">
    <citation type="submission" date="2010-11" db="EMBL/GenBank/DDBJ databases">
        <title>The complete genome of Thermotoga thermarum DSM 5069.</title>
        <authorList>
            <consortium name="US DOE Joint Genome Institute (JGI-PGF)"/>
            <person name="Lucas S."/>
            <person name="Copeland A."/>
            <person name="Lapidus A."/>
            <person name="Bruce D."/>
            <person name="Goodwin L."/>
            <person name="Pitluck S."/>
            <person name="Kyrpides N."/>
            <person name="Mavromatis K."/>
            <person name="Ivanova N."/>
            <person name="Zeytun A."/>
            <person name="Brettin T."/>
            <person name="Detter J.C."/>
            <person name="Tapia R."/>
            <person name="Han C."/>
            <person name="Land M."/>
            <person name="Hauser L."/>
            <person name="Markowitz V."/>
            <person name="Cheng J.-F."/>
            <person name="Hugenholtz P."/>
            <person name="Woyke T."/>
            <person name="Wu D."/>
            <person name="Spring S."/>
            <person name="Schroeder M."/>
            <person name="Brambilla E."/>
            <person name="Klenk H.-P."/>
            <person name="Eisen J.A."/>
        </authorList>
    </citation>
    <scope>NUCLEOTIDE SEQUENCE [LARGE SCALE GENOMIC DNA]</scope>
    <source>
        <strain evidence="7 8">DSM 5069</strain>
    </source>
</reference>
<feature type="transmembrane region" description="Helical" evidence="6">
    <location>
        <begin position="278"/>
        <end position="299"/>
    </location>
</feature>
<feature type="transmembrane region" description="Helical" evidence="6">
    <location>
        <begin position="134"/>
        <end position="153"/>
    </location>
</feature>
<dbReference type="RefSeq" id="WP_013931502.1">
    <property type="nucleotide sequence ID" value="NC_015707.1"/>
</dbReference>
<feature type="transmembrane region" description="Helical" evidence="6">
    <location>
        <begin position="173"/>
        <end position="196"/>
    </location>
</feature>
<feature type="transmembrane region" description="Helical" evidence="6">
    <location>
        <begin position="45"/>
        <end position="68"/>
    </location>
</feature>
<evidence type="ECO:0000256" key="1">
    <source>
        <dbReference type="ARBA" id="ARBA00004651"/>
    </source>
</evidence>
<keyword evidence="5 6" id="KW-0472">Membrane</keyword>
<dbReference type="EMBL" id="CP002351">
    <property type="protein sequence ID" value="AEH50279.1"/>
    <property type="molecule type" value="Genomic_DNA"/>
</dbReference>
<dbReference type="GO" id="GO:0022857">
    <property type="term" value="F:transmembrane transporter activity"/>
    <property type="evidence" value="ECO:0007669"/>
    <property type="project" value="InterPro"/>
</dbReference>
<dbReference type="PANTHER" id="PTHR47089">
    <property type="entry name" value="ABC TRANSPORTER, PERMEASE PROTEIN"/>
    <property type="match status" value="1"/>
</dbReference>
<dbReference type="OrthoDB" id="45037at2"/>
<dbReference type="Proteomes" id="UP000006804">
    <property type="component" value="Chromosome"/>
</dbReference>
<keyword evidence="4 6" id="KW-1133">Transmembrane helix</keyword>
<evidence type="ECO:0000313" key="7">
    <source>
        <dbReference type="EMBL" id="AEH50279.1"/>
    </source>
</evidence>
<dbReference type="Pfam" id="PF02653">
    <property type="entry name" value="BPD_transp_2"/>
    <property type="match status" value="1"/>
</dbReference>
<evidence type="ECO:0000256" key="6">
    <source>
        <dbReference type="SAM" id="Phobius"/>
    </source>
</evidence>
<dbReference type="KEGG" id="tta:Theth_0177"/>
<proteinExistence type="predicted"/>
<evidence type="ECO:0000256" key="3">
    <source>
        <dbReference type="ARBA" id="ARBA00022692"/>
    </source>
</evidence>
<name>F7YUZ5_9THEM</name>
<dbReference type="GO" id="GO:0005886">
    <property type="term" value="C:plasma membrane"/>
    <property type="evidence" value="ECO:0007669"/>
    <property type="project" value="UniProtKB-SubCell"/>
</dbReference>
<feature type="transmembrane region" description="Helical" evidence="6">
    <location>
        <begin position="75"/>
        <end position="95"/>
    </location>
</feature>
<dbReference type="AlphaFoldDB" id="F7YUZ5"/>
<dbReference type="STRING" id="688269.Theth_0177"/>
<accession>F7YUZ5</accession>
<feature type="transmembrane region" description="Helical" evidence="6">
    <location>
        <begin position="7"/>
        <end position="25"/>
    </location>
</feature>
<dbReference type="CDD" id="cd06580">
    <property type="entry name" value="TM_PBP1_transp_TpRbsC_like"/>
    <property type="match status" value="1"/>
</dbReference>
<dbReference type="HOGENOM" id="CLU_040769_0_3_0"/>
<feature type="transmembrane region" description="Helical" evidence="6">
    <location>
        <begin position="101"/>
        <end position="122"/>
    </location>
</feature>
<keyword evidence="2" id="KW-1003">Cell membrane</keyword>
<gene>
    <name evidence="7" type="ORF">Theth_0177</name>
</gene>
<evidence type="ECO:0000256" key="5">
    <source>
        <dbReference type="ARBA" id="ARBA00023136"/>
    </source>
</evidence>
<feature type="transmembrane region" description="Helical" evidence="6">
    <location>
        <begin position="253"/>
        <end position="271"/>
    </location>
</feature>
<keyword evidence="3 6" id="KW-0812">Transmembrane</keyword>
<dbReference type="eggNOG" id="COG4603">
    <property type="taxonomic scope" value="Bacteria"/>
</dbReference>
<sequence length="331" mass="36112" precursor="true">MRTYLTNLITLLLAIFFGMVVLWTVSKAPIIAIESFFLLPLRNFYFLSQILVGAVPLIFTGLAAFCSFSAGVFNIGLEGQLYFATLAGTFVALHLKGFQAVFFALLVAFIVGSAVASLSAFLKIKLNIDELITTFLVSNGLIHVTNFLLNTYLRDPMAALSATKYLHVEVLTIPGLNVHVGFLVAILLAIWLQMVFEKSVLGYQMRLVGGNVVFSRYAGIDVEKTWWIAFALSGGLAALGGMVDVLAVHGRMIRGFSFGYGWNGIAVALLAKNKPFFVIFSALFFSYLETGAQIASIFADVTPEIARLVQASVFYLVTAEALASLKRRVSK</sequence>
<feature type="transmembrane region" description="Helical" evidence="6">
    <location>
        <begin position="226"/>
        <end position="247"/>
    </location>
</feature>
<comment type="subcellular location">
    <subcellularLocation>
        <location evidence="1">Cell membrane</location>
        <topology evidence="1">Multi-pass membrane protein</topology>
    </subcellularLocation>
</comment>
<evidence type="ECO:0000256" key="4">
    <source>
        <dbReference type="ARBA" id="ARBA00022989"/>
    </source>
</evidence>
<evidence type="ECO:0000313" key="8">
    <source>
        <dbReference type="Proteomes" id="UP000006804"/>
    </source>
</evidence>
<dbReference type="InterPro" id="IPR001851">
    <property type="entry name" value="ABC_transp_permease"/>
</dbReference>
<dbReference type="PATRIC" id="fig|688269.3.peg.182"/>
<feature type="transmembrane region" description="Helical" evidence="6">
    <location>
        <begin position="305"/>
        <end position="325"/>
    </location>
</feature>
<protein>
    <submittedName>
        <fullName evidence="7">Inner-membrane translocator</fullName>
    </submittedName>
</protein>
<evidence type="ECO:0000256" key="2">
    <source>
        <dbReference type="ARBA" id="ARBA00022475"/>
    </source>
</evidence>
<organism evidence="7 8">
    <name type="scientific">Pseudothermotoga thermarum DSM 5069</name>
    <dbReference type="NCBI Taxonomy" id="688269"/>
    <lineage>
        <taxon>Bacteria</taxon>
        <taxon>Thermotogati</taxon>
        <taxon>Thermotogota</taxon>
        <taxon>Thermotogae</taxon>
        <taxon>Thermotogales</taxon>
        <taxon>Thermotogaceae</taxon>
        <taxon>Pseudothermotoga</taxon>
    </lineage>
</organism>
<dbReference type="PANTHER" id="PTHR47089:SF1">
    <property type="entry name" value="GUANOSINE ABC TRANSPORTER PERMEASE PROTEIN NUPP"/>
    <property type="match status" value="1"/>
</dbReference>